<keyword evidence="6" id="KW-1185">Reference proteome</keyword>
<dbReference type="GO" id="GO:0007623">
    <property type="term" value="P:circadian rhythm"/>
    <property type="evidence" value="ECO:0007669"/>
    <property type="project" value="UniProtKB-ARBA"/>
</dbReference>
<gene>
    <name evidence="5" type="ORF">LPLAT_LOCUS7856</name>
</gene>
<dbReference type="FunFam" id="3.15.10.30:FF:000001">
    <property type="entry name" value="Takeout-like protein 1"/>
    <property type="match status" value="1"/>
</dbReference>
<dbReference type="PANTHER" id="PTHR11008:SF39">
    <property type="entry name" value="CIRCADIAN CLOCK-CONTROLLED PROTEIN-LIKE PROTEIN"/>
    <property type="match status" value="1"/>
</dbReference>
<dbReference type="SMART" id="SM00700">
    <property type="entry name" value="JHBP"/>
    <property type="match status" value="1"/>
</dbReference>
<keyword evidence="2" id="KW-0090">Biological rhythms</keyword>
<protein>
    <recommendedName>
        <fullName evidence="7">Takeout</fullName>
    </recommendedName>
</protein>
<dbReference type="Gene3D" id="3.15.10.30">
    <property type="entry name" value="Haemolymph juvenile hormone binding protein"/>
    <property type="match status" value="1"/>
</dbReference>
<dbReference type="PANTHER" id="PTHR11008">
    <property type="entry name" value="PROTEIN TAKEOUT-LIKE PROTEIN"/>
    <property type="match status" value="1"/>
</dbReference>
<dbReference type="Proteomes" id="UP001497644">
    <property type="component" value="Chromosome 3"/>
</dbReference>
<accession>A0AAV2NPZ9</accession>
<proteinExistence type="inferred from homology"/>
<feature type="chain" id="PRO_5043573196" description="Takeout" evidence="4">
    <location>
        <begin position="21"/>
        <end position="248"/>
    </location>
</feature>
<feature type="signal peptide" evidence="4">
    <location>
        <begin position="1"/>
        <end position="20"/>
    </location>
</feature>
<evidence type="ECO:0000313" key="5">
    <source>
        <dbReference type="EMBL" id="CAL1681945.1"/>
    </source>
</evidence>
<dbReference type="Pfam" id="PF06585">
    <property type="entry name" value="JHBP"/>
    <property type="match status" value="1"/>
</dbReference>
<keyword evidence="1 4" id="KW-0732">Signal</keyword>
<dbReference type="GO" id="GO:0005615">
    <property type="term" value="C:extracellular space"/>
    <property type="evidence" value="ECO:0007669"/>
    <property type="project" value="TreeGrafter"/>
</dbReference>
<dbReference type="EMBL" id="OZ034826">
    <property type="protein sequence ID" value="CAL1681945.1"/>
    <property type="molecule type" value="Genomic_DNA"/>
</dbReference>
<dbReference type="AlphaFoldDB" id="A0AAV2NPZ9"/>
<reference evidence="5" key="1">
    <citation type="submission" date="2024-04" db="EMBL/GenBank/DDBJ databases">
        <authorList>
            <consortium name="Molecular Ecology Group"/>
        </authorList>
    </citation>
    <scope>NUCLEOTIDE SEQUENCE</scope>
</reference>
<evidence type="ECO:0000256" key="4">
    <source>
        <dbReference type="SAM" id="SignalP"/>
    </source>
</evidence>
<evidence type="ECO:0008006" key="7">
    <source>
        <dbReference type="Google" id="ProtNLM"/>
    </source>
</evidence>
<evidence type="ECO:0000256" key="1">
    <source>
        <dbReference type="ARBA" id="ARBA00022729"/>
    </source>
</evidence>
<evidence type="ECO:0000313" key="6">
    <source>
        <dbReference type="Proteomes" id="UP001497644"/>
    </source>
</evidence>
<dbReference type="InterPro" id="IPR038606">
    <property type="entry name" value="To_sf"/>
</dbReference>
<comment type="similarity">
    <text evidence="3">Belongs to the TO family.</text>
</comment>
<organism evidence="5 6">
    <name type="scientific">Lasius platythorax</name>
    <dbReference type="NCBI Taxonomy" id="488582"/>
    <lineage>
        <taxon>Eukaryota</taxon>
        <taxon>Metazoa</taxon>
        <taxon>Ecdysozoa</taxon>
        <taxon>Arthropoda</taxon>
        <taxon>Hexapoda</taxon>
        <taxon>Insecta</taxon>
        <taxon>Pterygota</taxon>
        <taxon>Neoptera</taxon>
        <taxon>Endopterygota</taxon>
        <taxon>Hymenoptera</taxon>
        <taxon>Apocrita</taxon>
        <taxon>Aculeata</taxon>
        <taxon>Formicoidea</taxon>
        <taxon>Formicidae</taxon>
        <taxon>Formicinae</taxon>
        <taxon>Lasius</taxon>
        <taxon>Lasius</taxon>
    </lineage>
</organism>
<name>A0AAV2NPZ9_9HYME</name>
<evidence type="ECO:0000256" key="2">
    <source>
        <dbReference type="ARBA" id="ARBA00023108"/>
    </source>
</evidence>
<dbReference type="InterPro" id="IPR010562">
    <property type="entry name" value="Haemolymph_juvenile_hormone-bd"/>
</dbReference>
<sequence length="248" mass="27835">MHAFVIRICLTYTLFTVAFAAIPSYIKVCSRKDPEINKCVFNSIEQLRDKLTTGIPELSVPSIEPLTLKHVHLLRGPNGARLDINLTNLQVSGPSTFKLRDLKVDPNNVALTFKISFQKLDFRGKYQINAQILLLKLVGEGGLTGTFLGYDSDCFMKSHKVIRNNQTYVNFEKMKFNIKINKAHLNLDNLFNGDPVLGPASNEVLNANSDLLVDEIKPVLEDALSSLFTEIANKITEAFTYDELFPNN</sequence>
<evidence type="ECO:0000256" key="3">
    <source>
        <dbReference type="ARBA" id="ARBA00060902"/>
    </source>
</evidence>